<organism evidence="1 2">
    <name type="scientific">Sphingomonas hankookensis</name>
    <dbReference type="NCBI Taxonomy" id="563996"/>
    <lineage>
        <taxon>Bacteria</taxon>
        <taxon>Pseudomonadati</taxon>
        <taxon>Pseudomonadota</taxon>
        <taxon>Alphaproteobacteria</taxon>
        <taxon>Sphingomonadales</taxon>
        <taxon>Sphingomonadaceae</taxon>
        <taxon>Sphingomonas</taxon>
    </lineage>
</organism>
<dbReference type="RefSeq" id="WP_066689777.1">
    <property type="nucleotide sequence ID" value="NZ_CP117025.1"/>
</dbReference>
<proteinExistence type="predicted"/>
<comment type="caution">
    <text evidence="1">The sequence shown here is derived from an EMBL/GenBank/DDBJ whole genome shotgun (WGS) entry which is preliminary data.</text>
</comment>
<gene>
    <name evidence="1" type="ORF">AVT10_02840</name>
</gene>
<dbReference type="PROSITE" id="PS51257">
    <property type="entry name" value="PROKAR_LIPOPROTEIN"/>
    <property type="match status" value="1"/>
</dbReference>
<evidence type="ECO:0000313" key="1">
    <source>
        <dbReference type="EMBL" id="KZE15296.1"/>
    </source>
</evidence>
<dbReference type="EMBL" id="LQQO01000012">
    <property type="protein sequence ID" value="KZE15296.1"/>
    <property type="molecule type" value="Genomic_DNA"/>
</dbReference>
<reference evidence="2" key="1">
    <citation type="submission" date="2016-01" db="EMBL/GenBank/DDBJ databases">
        <title>Draft genome of Chromobacterium sp. F49.</title>
        <authorList>
            <person name="Hong K.W."/>
        </authorList>
    </citation>
    <scope>NUCLEOTIDE SEQUENCE [LARGE SCALE GENOMIC DNA]</scope>
    <source>
        <strain evidence="2">CN3</strain>
    </source>
</reference>
<name>A0ABR5YCK5_9SPHN</name>
<evidence type="ECO:0000313" key="2">
    <source>
        <dbReference type="Proteomes" id="UP000076609"/>
    </source>
</evidence>
<keyword evidence="2" id="KW-1185">Reference proteome</keyword>
<protein>
    <submittedName>
        <fullName evidence="1">Uncharacterized protein</fullName>
    </submittedName>
</protein>
<dbReference type="Proteomes" id="UP000076609">
    <property type="component" value="Unassembled WGS sequence"/>
</dbReference>
<sequence>MRRVEMAALALLALAGCGDSEDAPSANVASPASVPTATPSVVASRVPERLTVTTNEPFYSVAIDRDVLTLTGVDMPRRTLRVVNRHVAVEARAWEARDDRGTIGVRVVRAPCEDDMSGAPRDFTATLTIDGRATVRGCGFVGTPAPPPGEASPVAATIPARFIGRWNRDAAACATPAASIEGVRVTPSELWFHESVGVVKRVEPIGPDQIRVTAAYEGEGERWTATQTLRVEGDRLVIVTDGRPFSRIRCPQ</sequence>
<accession>A0ABR5YCK5</accession>